<evidence type="ECO:0000256" key="25">
    <source>
        <dbReference type="ARBA" id="ARBA00023211"/>
    </source>
</evidence>
<evidence type="ECO:0000313" key="37">
    <source>
        <dbReference type="EMBL" id="CAD7244546.1"/>
    </source>
</evidence>
<evidence type="ECO:0000256" key="10">
    <source>
        <dbReference type="ARBA" id="ARBA00022679"/>
    </source>
</evidence>
<keyword evidence="13" id="KW-0479">Metal-binding</keyword>
<dbReference type="GO" id="GO:0007127">
    <property type="term" value="P:meiosis I"/>
    <property type="evidence" value="ECO:0007669"/>
    <property type="project" value="UniProtKB-ARBA"/>
</dbReference>
<dbReference type="AlphaFoldDB" id="A0A7R9A390"/>
<accession>A0A7R9A390</accession>
<dbReference type="UniPathway" id="UPA00378"/>
<dbReference type="FunFam" id="3.40.50.10130:FF:000003">
    <property type="entry name" value="Crossover junction endonuclease MUS81"/>
    <property type="match status" value="1"/>
</dbReference>
<keyword evidence="24" id="KW-0234">DNA repair</keyword>
<evidence type="ECO:0000256" key="34">
    <source>
        <dbReference type="SAM" id="MobiDB-lite"/>
    </source>
</evidence>
<evidence type="ECO:0000313" key="38">
    <source>
        <dbReference type="Proteomes" id="UP000677054"/>
    </source>
</evidence>
<keyword evidence="18" id="KW-0735">Signal-anchor</keyword>
<evidence type="ECO:0000256" key="14">
    <source>
        <dbReference type="ARBA" id="ARBA00022759"/>
    </source>
</evidence>
<proteinExistence type="inferred from homology"/>
<dbReference type="Pfam" id="PF02732">
    <property type="entry name" value="ERCC4"/>
    <property type="match status" value="1"/>
</dbReference>
<dbReference type="EMBL" id="CAJPEV010000657">
    <property type="protein sequence ID" value="CAG0887329.1"/>
    <property type="molecule type" value="Genomic_DNA"/>
</dbReference>
<keyword evidence="11 35" id="KW-0812">Transmembrane</keyword>
<feature type="transmembrane region" description="Helical" evidence="35">
    <location>
        <begin position="787"/>
        <end position="806"/>
    </location>
</feature>
<keyword evidence="12" id="KW-0540">Nuclease</keyword>
<dbReference type="GO" id="GO:0003677">
    <property type="term" value="F:DNA binding"/>
    <property type="evidence" value="ECO:0007669"/>
    <property type="project" value="InterPro"/>
</dbReference>
<dbReference type="OrthoDB" id="5963188at2759"/>
<comment type="pathway">
    <text evidence="5">Protein modification; protein glycosylation.</text>
</comment>
<comment type="catalytic activity">
    <reaction evidence="31">
        <text>3-O-[beta-D-Xyl-(1-&gt;4)-Rib-ol-P-Rib-ol-P-3-beta-D-GalNAc-(1-&gt;3)-beta-D-GlcNAc-(1-&gt;4)-(O-6-P-alpha-D-Man)]-Thr-[protein] + UDP-alpha-D-glucuronate = 3-O-[beta-D-GlcA-(1-&gt;3)-beta-D-Xyl-(1-&gt;4)-Rib-ol-P-Rib-ol-P-3-beta-D-GalNAc-(1-&gt;3)-beta-D-GlcNAc-(1-&gt;4)-(O-6-P-alpha-D-Man)]-Thr-[protein] + UDP + H(+)</text>
        <dbReference type="Rhea" id="RHEA:46860"/>
        <dbReference type="Rhea" id="RHEA-COMP:15023"/>
        <dbReference type="Rhea" id="RHEA-COMP:17482"/>
        <dbReference type="ChEBI" id="CHEBI:15378"/>
        <dbReference type="ChEBI" id="CHEBI:58052"/>
        <dbReference type="ChEBI" id="CHEBI:58223"/>
        <dbReference type="ChEBI" id="CHEBI:142405"/>
        <dbReference type="ChEBI" id="CHEBI:177336"/>
    </reaction>
</comment>
<dbReference type="GO" id="GO:1905347">
    <property type="term" value="C:endodeoxyribonuclease complex"/>
    <property type="evidence" value="ECO:0007669"/>
    <property type="project" value="UniProtKB-ARBA"/>
</dbReference>
<dbReference type="SUPFAM" id="SSF52980">
    <property type="entry name" value="Restriction endonuclease-like"/>
    <property type="match status" value="1"/>
</dbReference>
<keyword evidence="14" id="KW-0255">Endonuclease</keyword>
<sequence>MGDAAAGQGKSTKRVKRVNQCPNPLFEKWLFEWKAEAEAKNSNLQYTFAKALQSLRKYPLVLKSGRECKILDNFGDKLCSMIDNKLAKHIQQHGSIESGILSKNQEQSDVVPVDEPRRKTPSQEQPDDLPKSKMHMTRRPRDYVPAKRSGAYAILIAMYKTSAQDGYPGYVKKQDLVNAAQPYADRSFTQPDAGSFYTAWNSMSTLTKKGLVTKEGSPARFCLSESGAELAAKLIHAEEHSDVIPGGKCLLPTKDGALSSNRVETPNGGTKNILEISCPSSSTAASPLSSPMKGGRTVEMPVAGTAHLQILSSQPSTPNNTPSLAVADTFTTSQIPEELKYIYVNEQGGEETLKDRAKVLVDDDDEGIDDLPDIELLEADEEATNMTSDAPFPDTGGQQSASEEKENEMPLSLSQASSGSDGLAPSLWSSRWKKDDCLSSSQNSSCSSSAASNIPAFSLPPGSFDVILCVDTGEAQTKKFKELQGQLLSGLRKNRVPFEVRKLHLGDFAWICQERQVPISLTQLKPPPGRELVLPYVVERKRMDDLASSIKDGRFHEQKHRLRECGLQPIYLVESFGRRGAEGYCGGLPEATLEQAIFNTQFIDGFMVKRTCDADHTLMYLTLMTRFLTKQYQNMFIESCSVEDLQPMSGTIITKLLPFQSFNAINRKQKKLNLRDMFAKQLMQLHGMSAHKAKAIVDTYPTPKALILAYRECSSSVEQEKLLANLKWGPNNRRIGPVLSRALSFCDSIGGCLHHACVLDADIALQQGVRHALSLAMGMRRCRWRHLILLLVVLVVLLQLVHLILISRLVSTDSSSQWITTLALPILLSQGQEEERLLAALRRRTILDGSGEYVIAQNLVMPSSKLELHDLSLVTQCSMVYLHYLIDLANAWKGPLSVAVFAQGHEFPRVIQMIASLQRCSPAIAANASFHLVAPVSVDFQQIPALSGQSIPCADLRLLNGNITSYNHPVPYPNNLLRNVARSSVRAQYFLVLDIDLMPSAGLQEQFLAFANKRGLFGGKEKTVYVVPAFEADDHVPLPVTNKGELLTWWKHGLVRPFYSKVCWKCQEHTDYKNWMLADHGEELEPAYEVFWKDPWEPFYIGHISVPDYDERFRQYGFNRISQVCELHVAGYSFTVLSNAFLIHRGFKHRTSFHSSKDEEQEHNRELYRAFKSSLKLKYPDSSRRCY</sequence>
<reference evidence="37" key="1">
    <citation type="submission" date="2020-11" db="EMBL/GenBank/DDBJ databases">
        <authorList>
            <person name="Tran Van P."/>
        </authorList>
    </citation>
    <scope>NUCLEOTIDE SEQUENCE</scope>
</reference>
<evidence type="ECO:0000256" key="29">
    <source>
        <dbReference type="ARBA" id="ARBA00032181"/>
    </source>
</evidence>
<dbReference type="CDD" id="cd21036">
    <property type="entry name" value="WH_MUS81"/>
    <property type="match status" value="1"/>
</dbReference>
<keyword evidence="15" id="KW-0227">DNA damage</keyword>
<dbReference type="GO" id="GO:0005634">
    <property type="term" value="C:nucleus"/>
    <property type="evidence" value="ECO:0007669"/>
    <property type="project" value="UniProtKB-SubCell"/>
</dbReference>
<dbReference type="PANTHER" id="PTHR46420">
    <property type="entry name" value="BETA-1,4-GLUCURONYLTRANSFERASE 1"/>
    <property type="match status" value="1"/>
</dbReference>
<name>A0A7R9A390_9CRUS</name>
<dbReference type="GO" id="GO:0000724">
    <property type="term" value="P:double-strand break repair via homologous recombination"/>
    <property type="evidence" value="ECO:0007669"/>
    <property type="project" value="UniProtKB-ARBA"/>
</dbReference>
<dbReference type="Proteomes" id="UP000677054">
    <property type="component" value="Unassembled WGS sequence"/>
</dbReference>
<evidence type="ECO:0000256" key="15">
    <source>
        <dbReference type="ARBA" id="ARBA00022763"/>
    </source>
</evidence>
<evidence type="ECO:0000256" key="21">
    <source>
        <dbReference type="ARBA" id="ARBA00023136"/>
    </source>
</evidence>
<evidence type="ECO:0000256" key="31">
    <source>
        <dbReference type="ARBA" id="ARBA00047852"/>
    </source>
</evidence>
<dbReference type="InterPro" id="IPR027421">
    <property type="entry name" value="DNA_pol_lamdba_lyase_dom_sf"/>
</dbReference>
<comment type="subcellular location">
    <subcellularLocation>
        <location evidence="4">Golgi apparatus membrane</location>
        <topology evidence="4">Single-pass type II membrane protein</topology>
    </subcellularLocation>
    <subcellularLocation>
        <location evidence="3">Nucleus</location>
    </subcellularLocation>
</comment>
<dbReference type="InterPro" id="IPR042530">
    <property type="entry name" value="EME1/EME2_C"/>
</dbReference>
<keyword evidence="16" id="KW-0378">Hydrolase</keyword>
<dbReference type="InterPro" id="IPR006166">
    <property type="entry name" value="ERCC4_domain"/>
</dbReference>
<evidence type="ECO:0000256" key="26">
    <source>
        <dbReference type="ARBA" id="ARBA00023242"/>
    </source>
</evidence>
<keyword evidence="21 35" id="KW-0472">Membrane</keyword>
<comment type="similarity">
    <text evidence="7">Belongs to the XPF family.</text>
</comment>
<dbReference type="Pfam" id="PF13896">
    <property type="entry name" value="Glyco_transf_49"/>
    <property type="match status" value="1"/>
</dbReference>
<evidence type="ECO:0000256" key="1">
    <source>
        <dbReference type="ARBA" id="ARBA00001936"/>
    </source>
</evidence>
<keyword evidence="26" id="KW-0539">Nucleus</keyword>
<evidence type="ECO:0000259" key="36">
    <source>
        <dbReference type="SMART" id="SM00891"/>
    </source>
</evidence>
<keyword evidence="17" id="KW-0460">Magnesium</keyword>
<gene>
    <name evidence="37" type="ORF">DSTB1V02_LOCUS4440</name>
</gene>
<feature type="region of interest" description="Disordered" evidence="34">
    <location>
        <begin position="97"/>
        <end position="141"/>
    </location>
</feature>
<dbReference type="Gene3D" id="1.10.10.10">
    <property type="entry name" value="Winged helix-like DNA-binding domain superfamily/Winged helix DNA-binding domain"/>
    <property type="match status" value="1"/>
</dbReference>
<evidence type="ECO:0000256" key="18">
    <source>
        <dbReference type="ARBA" id="ARBA00022968"/>
    </source>
</evidence>
<feature type="region of interest" description="Disordered" evidence="34">
    <location>
        <begin position="386"/>
        <end position="425"/>
    </location>
</feature>
<protein>
    <recommendedName>
        <fullName evidence="8">Beta-1,4-glucuronyltransferase 1</fullName>
    </recommendedName>
    <alternativeName>
        <fullName evidence="33">Crossover junction endonuclease MUS81</fullName>
    </alternativeName>
    <alternativeName>
        <fullName evidence="27">I-beta-1,3-N-acetylglucosaminyltransferase</fullName>
    </alternativeName>
    <alternativeName>
        <fullName evidence="30">N-acetyllactosaminide beta-1,3-N-acetylglucosaminyltransferase</fullName>
    </alternativeName>
    <alternativeName>
        <fullName evidence="28">Poly-N-acetyllactosamine extension enzyme</fullName>
    </alternativeName>
    <alternativeName>
        <fullName evidence="32">Structure-specific endonuclease subunit MUS81</fullName>
    </alternativeName>
    <alternativeName>
        <fullName evidence="29">UDP-GlcNAc:betaGal beta-1,3-N-acetylglucosaminyltransferase 1</fullName>
    </alternativeName>
</protein>
<evidence type="ECO:0000256" key="22">
    <source>
        <dbReference type="ARBA" id="ARBA00023172"/>
    </source>
</evidence>
<dbReference type="SUPFAM" id="SSF47802">
    <property type="entry name" value="DNA polymerase beta, N-terminal domain-like"/>
    <property type="match status" value="1"/>
</dbReference>
<dbReference type="InterPro" id="IPR010996">
    <property type="entry name" value="HHH_MUS81"/>
</dbReference>
<comment type="cofactor">
    <cofactor evidence="1">
        <name>Mn(2+)</name>
        <dbReference type="ChEBI" id="CHEBI:29035"/>
    </cofactor>
</comment>
<dbReference type="GO" id="GO:0016889">
    <property type="term" value="F:DNA endonuclease activity, producing 3'-phosphomonoesters"/>
    <property type="evidence" value="ECO:0007669"/>
    <property type="project" value="UniProtKB-ARBA"/>
</dbReference>
<evidence type="ECO:0000256" key="5">
    <source>
        <dbReference type="ARBA" id="ARBA00004922"/>
    </source>
</evidence>
<keyword evidence="38" id="KW-1185">Reference proteome</keyword>
<keyword evidence="10" id="KW-0808">Transferase</keyword>
<dbReference type="GO" id="GO:0035269">
    <property type="term" value="P:protein O-linked glycosylation via mannose"/>
    <property type="evidence" value="ECO:0007669"/>
    <property type="project" value="TreeGrafter"/>
</dbReference>
<dbReference type="EMBL" id="LR900174">
    <property type="protein sequence ID" value="CAD7244546.1"/>
    <property type="molecule type" value="Genomic_DNA"/>
</dbReference>
<dbReference type="InterPro" id="IPR047417">
    <property type="entry name" value="WHD_MUS81"/>
</dbReference>
<dbReference type="InterPro" id="IPR011335">
    <property type="entry name" value="Restrct_endonuc-II-like"/>
</dbReference>
<dbReference type="InterPro" id="IPR036388">
    <property type="entry name" value="WH-like_DNA-bd_sf"/>
</dbReference>
<evidence type="ECO:0000256" key="28">
    <source>
        <dbReference type="ARBA" id="ARBA00032175"/>
    </source>
</evidence>
<evidence type="ECO:0000256" key="16">
    <source>
        <dbReference type="ARBA" id="ARBA00022801"/>
    </source>
</evidence>
<evidence type="ECO:0000256" key="4">
    <source>
        <dbReference type="ARBA" id="ARBA00004323"/>
    </source>
</evidence>
<dbReference type="Gene3D" id="3.40.50.10130">
    <property type="match status" value="1"/>
</dbReference>
<dbReference type="GO" id="GO:0046872">
    <property type="term" value="F:metal ion binding"/>
    <property type="evidence" value="ECO:0007669"/>
    <property type="project" value="UniProtKB-KW"/>
</dbReference>
<dbReference type="InterPro" id="IPR047416">
    <property type="entry name" value="XPF_nuclease_Mus81"/>
</dbReference>
<dbReference type="GO" id="GO:0000139">
    <property type="term" value="C:Golgi membrane"/>
    <property type="evidence" value="ECO:0007669"/>
    <property type="project" value="UniProtKB-SubCell"/>
</dbReference>
<dbReference type="GO" id="GO:0015020">
    <property type="term" value="F:glucuronosyltransferase activity"/>
    <property type="evidence" value="ECO:0007669"/>
    <property type="project" value="InterPro"/>
</dbReference>
<keyword evidence="23" id="KW-0325">Glycoprotein</keyword>
<dbReference type="Gene3D" id="1.10.150.110">
    <property type="entry name" value="DNA polymerase beta, N-terminal domain-like"/>
    <property type="match status" value="1"/>
</dbReference>
<evidence type="ECO:0000256" key="3">
    <source>
        <dbReference type="ARBA" id="ARBA00004123"/>
    </source>
</evidence>
<evidence type="ECO:0000256" key="12">
    <source>
        <dbReference type="ARBA" id="ARBA00022722"/>
    </source>
</evidence>
<dbReference type="Pfam" id="PF21136">
    <property type="entry name" value="WHD_MUS81"/>
    <property type="match status" value="1"/>
</dbReference>
<dbReference type="Pfam" id="PF14716">
    <property type="entry name" value="HHH_8"/>
    <property type="match status" value="1"/>
</dbReference>
<evidence type="ECO:0000256" key="2">
    <source>
        <dbReference type="ARBA" id="ARBA00001946"/>
    </source>
</evidence>
<evidence type="ECO:0000256" key="35">
    <source>
        <dbReference type="SAM" id="Phobius"/>
    </source>
</evidence>
<dbReference type="InterPro" id="IPR043189">
    <property type="entry name" value="B4GAT1"/>
</dbReference>
<evidence type="ECO:0000256" key="7">
    <source>
        <dbReference type="ARBA" id="ARBA00010015"/>
    </source>
</evidence>
<evidence type="ECO:0000256" key="33">
    <source>
        <dbReference type="ARBA" id="ARBA00093654"/>
    </source>
</evidence>
<dbReference type="GO" id="GO:0031297">
    <property type="term" value="P:replication fork processing"/>
    <property type="evidence" value="ECO:0007669"/>
    <property type="project" value="UniProtKB-ARBA"/>
</dbReference>
<keyword evidence="20" id="KW-0333">Golgi apparatus</keyword>
<evidence type="ECO:0000256" key="19">
    <source>
        <dbReference type="ARBA" id="ARBA00022989"/>
    </source>
</evidence>
<organism evidence="37">
    <name type="scientific">Darwinula stevensoni</name>
    <dbReference type="NCBI Taxonomy" id="69355"/>
    <lineage>
        <taxon>Eukaryota</taxon>
        <taxon>Metazoa</taxon>
        <taxon>Ecdysozoa</taxon>
        <taxon>Arthropoda</taxon>
        <taxon>Crustacea</taxon>
        <taxon>Oligostraca</taxon>
        <taxon>Ostracoda</taxon>
        <taxon>Podocopa</taxon>
        <taxon>Podocopida</taxon>
        <taxon>Darwinulocopina</taxon>
        <taxon>Darwinuloidea</taxon>
        <taxon>Darwinulidae</taxon>
        <taxon>Darwinula</taxon>
    </lineage>
</organism>
<comment type="cofactor">
    <cofactor evidence="2">
        <name>Mg(2+)</name>
        <dbReference type="ChEBI" id="CHEBI:18420"/>
    </cofactor>
</comment>
<keyword evidence="25" id="KW-0464">Manganese</keyword>
<dbReference type="SMART" id="SM00891">
    <property type="entry name" value="ERCC4"/>
    <property type="match status" value="1"/>
</dbReference>
<keyword evidence="19 35" id="KW-1133">Transmembrane helix</keyword>
<dbReference type="FunFam" id="1.10.150.110:FF:000001">
    <property type="entry name" value="Putative Crossover junction endonuclease MUS81"/>
    <property type="match status" value="1"/>
</dbReference>
<evidence type="ECO:0000256" key="32">
    <source>
        <dbReference type="ARBA" id="ARBA00093612"/>
    </source>
</evidence>
<evidence type="ECO:0000256" key="24">
    <source>
        <dbReference type="ARBA" id="ARBA00023204"/>
    </source>
</evidence>
<dbReference type="Pfam" id="PF21292">
    <property type="entry name" value="EME1-MUS81_C"/>
    <property type="match status" value="1"/>
</dbReference>
<evidence type="ECO:0000256" key="30">
    <source>
        <dbReference type="ARBA" id="ARBA00033291"/>
    </source>
</evidence>
<dbReference type="PANTHER" id="PTHR46420:SF1">
    <property type="entry name" value="BETA-1,4-GLUCURONYLTRANSFERASE 1"/>
    <property type="match status" value="1"/>
</dbReference>
<evidence type="ECO:0000256" key="20">
    <source>
        <dbReference type="ARBA" id="ARBA00023034"/>
    </source>
</evidence>
<evidence type="ECO:0000256" key="23">
    <source>
        <dbReference type="ARBA" id="ARBA00023180"/>
    </source>
</evidence>
<dbReference type="FunFam" id="1.10.10.10:FF:000307">
    <property type="entry name" value="Crossover junction endonuclease MUS81"/>
    <property type="match status" value="1"/>
</dbReference>
<evidence type="ECO:0000256" key="6">
    <source>
        <dbReference type="ARBA" id="ARBA00008539"/>
    </source>
</evidence>
<evidence type="ECO:0000256" key="9">
    <source>
        <dbReference type="ARBA" id="ARBA00022676"/>
    </source>
</evidence>
<dbReference type="CDD" id="cd20074">
    <property type="entry name" value="XPF_nuclease_Mus81"/>
    <property type="match status" value="1"/>
</dbReference>
<evidence type="ECO:0000256" key="8">
    <source>
        <dbReference type="ARBA" id="ARBA00017962"/>
    </source>
</evidence>
<keyword evidence="9" id="KW-0328">Glycosyltransferase</keyword>
<evidence type="ECO:0000256" key="27">
    <source>
        <dbReference type="ARBA" id="ARBA00030723"/>
    </source>
</evidence>
<evidence type="ECO:0000256" key="11">
    <source>
        <dbReference type="ARBA" id="ARBA00022692"/>
    </source>
</evidence>
<evidence type="ECO:0000256" key="13">
    <source>
        <dbReference type="ARBA" id="ARBA00022723"/>
    </source>
</evidence>
<dbReference type="Gene3D" id="1.10.150.670">
    <property type="entry name" value="Crossover junction endonuclease EME1, DNA-binding domain"/>
    <property type="match status" value="1"/>
</dbReference>
<evidence type="ECO:0000256" key="17">
    <source>
        <dbReference type="ARBA" id="ARBA00022842"/>
    </source>
</evidence>
<comment type="similarity">
    <text evidence="6">Belongs to the glycosyltransferase 49 family.</text>
</comment>
<feature type="domain" description="ERCC4" evidence="36">
    <location>
        <begin position="467"/>
        <end position="577"/>
    </location>
</feature>
<keyword evidence="22" id="KW-0233">DNA recombination</keyword>